<comment type="caution">
    <text evidence="2">The sequence shown here is derived from an EMBL/GenBank/DDBJ whole genome shotgun (WGS) entry which is preliminary data.</text>
</comment>
<reference evidence="2" key="2">
    <citation type="submission" date="2020-09" db="EMBL/GenBank/DDBJ databases">
        <authorList>
            <person name="Sun Q."/>
            <person name="Zhou Y."/>
        </authorList>
    </citation>
    <scope>NUCLEOTIDE SEQUENCE</scope>
    <source>
        <strain evidence="2">CGMCC 1.12160</strain>
    </source>
</reference>
<accession>A0A917BKF9</accession>
<name>A0A917BKF9_9MICO</name>
<dbReference type="AlphaFoldDB" id="A0A917BKF9"/>
<protein>
    <recommendedName>
        <fullName evidence="4">Restriction endonuclease BglII</fullName>
    </recommendedName>
</protein>
<gene>
    <name evidence="2" type="ORF">GCM10011366_12750</name>
</gene>
<dbReference type="GO" id="GO:0009036">
    <property type="term" value="F:type II site-specific deoxyribonuclease activity"/>
    <property type="evidence" value="ECO:0007669"/>
    <property type="project" value="InterPro"/>
</dbReference>
<dbReference type="InterPro" id="IPR011335">
    <property type="entry name" value="Restrct_endonuc-II-like"/>
</dbReference>
<keyword evidence="3" id="KW-1185">Reference proteome</keyword>
<proteinExistence type="predicted"/>
<dbReference type="SUPFAM" id="SSF52980">
    <property type="entry name" value="Restriction endonuclease-like"/>
    <property type="match status" value="1"/>
</dbReference>
<evidence type="ECO:0008006" key="4">
    <source>
        <dbReference type="Google" id="ProtNLM"/>
    </source>
</evidence>
<evidence type="ECO:0000256" key="1">
    <source>
        <dbReference type="SAM" id="MobiDB-lite"/>
    </source>
</evidence>
<evidence type="ECO:0000313" key="3">
    <source>
        <dbReference type="Proteomes" id="UP000605670"/>
    </source>
</evidence>
<evidence type="ECO:0000313" key="2">
    <source>
        <dbReference type="EMBL" id="GGF46479.1"/>
    </source>
</evidence>
<dbReference type="InterPro" id="IPR015278">
    <property type="entry name" value="BglII-like"/>
</dbReference>
<dbReference type="Proteomes" id="UP000605670">
    <property type="component" value="Unassembled WGS sequence"/>
</dbReference>
<feature type="region of interest" description="Disordered" evidence="1">
    <location>
        <begin position="1"/>
        <end position="25"/>
    </location>
</feature>
<dbReference type="Pfam" id="PF09195">
    <property type="entry name" value="Endonuc-BglII"/>
    <property type="match status" value="1"/>
</dbReference>
<sequence>MAAAYPRGMTDAPEPIDPQDDPQGEGTVDIAGEVRELSTDGWPSGYVYGATRYADVILKNSFPDRFTDLTGALAGFHPTLDELRAGGGGRTVFVARFDASLAVMHAGSVWGKQNITIDKSVGLDGTPLRTTRTRGHEIDMFGKGSDEQPLPGIAVEMEWNNKDPFFDRDLINFQALHHEGAISVGVIVTRGPGLQGLIGPTIRSKDGGLKYGQSTTHWGKLVPKVNLGGGGECPLLLIGIEPERITGIELVRKVAEALAEAADFKANWRDTHDRWTDAKPVHDAMRTKAEAMMPPVKEAKSLDEGDGS</sequence>
<reference evidence="2" key="1">
    <citation type="journal article" date="2014" name="Int. J. Syst. Evol. Microbiol.">
        <title>Complete genome sequence of Corynebacterium casei LMG S-19264T (=DSM 44701T), isolated from a smear-ripened cheese.</title>
        <authorList>
            <consortium name="US DOE Joint Genome Institute (JGI-PGF)"/>
            <person name="Walter F."/>
            <person name="Albersmeier A."/>
            <person name="Kalinowski J."/>
            <person name="Ruckert C."/>
        </authorList>
    </citation>
    <scope>NUCLEOTIDE SEQUENCE</scope>
    <source>
        <strain evidence="2">CGMCC 1.12160</strain>
    </source>
</reference>
<dbReference type="EMBL" id="BMEM01000001">
    <property type="protein sequence ID" value="GGF46479.1"/>
    <property type="molecule type" value="Genomic_DNA"/>
</dbReference>
<organism evidence="2 3">
    <name type="scientific">Ornithinimicrobium tianjinense</name>
    <dbReference type="NCBI Taxonomy" id="1195761"/>
    <lineage>
        <taxon>Bacteria</taxon>
        <taxon>Bacillati</taxon>
        <taxon>Actinomycetota</taxon>
        <taxon>Actinomycetes</taxon>
        <taxon>Micrococcales</taxon>
        <taxon>Ornithinimicrobiaceae</taxon>
        <taxon>Ornithinimicrobium</taxon>
    </lineage>
</organism>
<dbReference type="GO" id="GO:0009307">
    <property type="term" value="P:DNA restriction-modification system"/>
    <property type="evidence" value="ECO:0007669"/>
    <property type="project" value="InterPro"/>
</dbReference>